<gene>
    <name evidence="1" type="ordered locus">TPASS_0813</name>
</gene>
<sequence>MGAATTGFPIKAAVIHFTALSRHEQYIVSRALCALRTQPRRAQVVRRRVSNLKRLVRAMRSYSGADGADVERFGKGTVTDLADAGRFLFLPARVALRRGYLIAKIQTFAFLTQEVTRVALAEYLVQELRQVQFALVCMLMTEDLYLSLMEQEHVPARLKTAVTHALVALWEQRPDERARRATSALHQVWCAREHLAPSFGSMLGSSELFLLSTELDEMWRDFLVQRLSEAGVCTALEEFLFGISHEQIQAIRLQLRAQGVAALSRQEAYALIGEKGGGENTQAHAYQRVADLCSFYRSFIIRKRDAQARLRLNMPGPVRTIEEHYVEYLFFRQGKPVLYINVRAAPSTKSFPLGKVCRVETSGQHLLFFHTPSPEASPRAPAWKAGCAKSTLSEGAVFVRLLVLPIRRSALALACLRARVRAPRTDVA</sequence>
<dbReference type="PATRIC" id="fig|243276.5.peg.860"/>
<proteinExistence type="predicted"/>
<accession>A0A0H3BLE0</accession>
<evidence type="ECO:0000313" key="1">
    <source>
        <dbReference type="EMBL" id="ACD71230.1"/>
    </source>
</evidence>
<protein>
    <submittedName>
        <fullName evidence="1">Uncharacterized protein</fullName>
    </submittedName>
</protein>
<reference evidence="1 2" key="1">
    <citation type="journal article" date="2008" name="BMC Microbiol.">
        <title>Complete genome sequence of Treponema pallidum ssp. pallidum strain SS14 determined with oligonucleotide arrays.</title>
        <authorList>
            <person name="Matejkova P."/>
            <person name="Strouhal M."/>
            <person name="Smajs D."/>
            <person name="Norris S.J."/>
            <person name="Palzkill T."/>
            <person name="Petrosino J.F."/>
            <person name="Sodergren E."/>
            <person name="Norton J.E."/>
            <person name="Singh J."/>
            <person name="Richmond T.A."/>
            <person name="Molla M.N."/>
            <person name="Albert T.J."/>
            <person name="Weinstock G.M."/>
        </authorList>
    </citation>
    <scope>NUCLEOTIDE SEQUENCE [LARGE SCALE GENOMIC DNA]</scope>
    <source>
        <strain evidence="1 2">SS14</strain>
    </source>
</reference>
<dbReference type="RefSeq" id="WP_010882257.1">
    <property type="nucleotide sequence ID" value="NC_010741.1"/>
</dbReference>
<name>A0A0H3BLE0_TREPS</name>
<organism evidence="1 2">
    <name type="scientific">Treponema pallidum subsp. pallidum (strain SS14)</name>
    <dbReference type="NCBI Taxonomy" id="455434"/>
    <lineage>
        <taxon>Bacteria</taxon>
        <taxon>Pseudomonadati</taxon>
        <taxon>Spirochaetota</taxon>
        <taxon>Spirochaetia</taxon>
        <taxon>Spirochaetales</taxon>
        <taxon>Treponemataceae</taxon>
        <taxon>Treponema</taxon>
    </lineage>
</organism>
<dbReference type="EMBL" id="CP000805">
    <property type="protein sequence ID" value="ACD71230.1"/>
    <property type="molecule type" value="Genomic_DNA"/>
</dbReference>
<dbReference type="Proteomes" id="UP000001202">
    <property type="component" value="Chromosome"/>
</dbReference>
<dbReference type="AlphaFoldDB" id="A0A0H3BLE0"/>
<evidence type="ECO:0000313" key="2">
    <source>
        <dbReference type="Proteomes" id="UP000001202"/>
    </source>
</evidence>
<dbReference type="KEGG" id="tpp:TPASS_0813"/>